<gene>
    <name evidence="1" type="ORF">BJP51_27545</name>
</gene>
<reference evidence="1 2" key="1">
    <citation type="submission" date="2016-10" db="EMBL/GenBank/DDBJ databases">
        <title>Paenibacillus species isolates.</title>
        <authorList>
            <person name="Beno S.M."/>
        </authorList>
    </citation>
    <scope>NUCLEOTIDE SEQUENCE [LARGE SCALE GENOMIC DNA]</scope>
    <source>
        <strain evidence="1 2">FSL H7-0604</strain>
    </source>
</reference>
<evidence type="ECO:0000313" key="2">
    <source>
        <dbReference type="Proteomes" id="UP000187465"/>
    </source>
</evidence>
<accession>A0A1R0X0P4</accession>
<dbReference type="AlphaFoldDB" id="A0A1R0X0P4"/>
<dbReference type="RefSeq" id="WP_076179581.1">
    <property type="nucleotide sequence ID" value="NZ_MKQP01000043.1"/>
</dbReference>
<evidence type="ECO:0000313" key="1">
    <source>
        <dbReference type="EMBL" id="OMD26238.1"/>
    </source>
</evidence>
<dbReference type="Proteomes" id="UP000187465">
    <property type="component" value="Unassembled WGS sequence"/>
</dbReference>
<sequence>MSLLTACCKKEQTWRHTSENPLNDHFEIACKEPVCSSCGEVHPAMIQVCDCFGNEGVLLETRLGE</sequence>
<organism evidence="1 2">
    <name type="scientific">Paenibacillus odorifer</name>
    <dbReference type="NCBI Taxonomy" id="189426"/>
    <lineage>
        <taxon>Bacteria</taxon>
        <taxon>Bacillati</taxon>
        <taxon>Bacillota</taxon>
        <taxon>Bacilli</taxon>
        <taxon>Bacillales</taxon>
        <taxon>Paenibacillaceae</taxon>
        <taxon>Paenibacillus</taxon>
    </lineage>
</organism>
<name>A0A1R0X0P4_9BACL</name>
<protein>
    <submittedName>
        <fullName evidence="1">Uncharacterized protein</fullName>
    </submittedName>
</protein>
<dbReference type="EMBL" id="MKQP01000043">
    <property type="protein sequence ID" value="OMD26238.1"/>
    <property type="molecule type" value="Genomic_DNA"/>
</dbReference>
<proteinExistence type="predicted"/>
<comment type="caution">
    <text evidence="1">The sequence shown here is derived from an EMBL/GenBank/DDBJ whole genome shotgun (WGS) entry which is preliminary data.</text>
</comment>